<feature type="non-terminal residue" evidence="1">
    <location>
        <position position="1"/>
    </location>
</feature>
<keyword evidence="2" id="KW-1185">Reference proteome</keyword>
<protein>
    <submittedName>
        <fullName evidence="1">Uncharacterized protein</fullName>
    </submittedName>
</protein>
<accession>A0AAV5SDA3</accession>
<evidence type="ECO:0000313" key="1">
    <source>
        <dbReference type="EMBL" id="GMS80662.1"/>
    </source>
</evidence>
<organism evidence="1 2">
    <name type="scientific">Pristionchus entomophagus</name>
    <dbReference type="NCBI Taxonomy" id="358040"/>
    <lineage>
        <taxon>Eukaryota</taxon>
        <taxon>Metazoa</taxon>
        <taxon>Ecdysozoa</taxon>
        <taxon>Nematoda</taxon>
        <taxon>Chromadorea</taxon>
        <taxon>Rhabditida</taxon>
        <taxon>Rhabditina</taxon>
        <taxon>Diplogasteromorpha</taxon>
        <taxon>Diplogasteroidea</taxon>
        <taxon>Neodiplogasteridae</taxon>
        <taxon>Pristionchus</taxon>
    </lineage>
</organism>
<dbReference type="Proteomes" id="UP001432027">
    <property type="component" value="Unassembled WGS sequence"/>
</dbReference>
<dbReference type="EMBL" id="BTSX01000001">
    <property type="protein sequence ID" value="GMS80662.1"/>
    <property type="molecule type" value="Genomic_DNA"/>
</dbReference>
<proteinExistence type="predicted"/>
<dbReference type="AlphaFoldDB" id="A0AAV5SDA3"/>
<feature type="non-terminal residue" evidence="1">
    <location>
        <position position="66"/>
    </location>
</feature>
<comment type="caution">
    <text evidence="1">The sequence shown here is derived from an EMBL/GenBank/DDBJ whole genome shotgun (WGS) entry which is preliminary data.</text>
</comment>
<evidence type="ECO:0000313" key="2">
    <source>
        <dbReference type="Proteomes" id="UP001432027"/>
    </source>
</evidence>
<name>A0AAV5SDA3_9BILA</name>
<reference evidence="1" key="1">
    <citation type="submission" date="2023-10" db="EMBL/GenBank/DDBJ databases">
        <title>Genome assembly of Pristionchus species.</title>
        <authorList>
            <person name="Yoshida K."/>
            <person name="Sommer R.J."/>
        </authorList>
    </citation>
    <scope>NUCLEOTIDE SEQUENCE</scope>
    <source>
        <strain evidence="1">RS0144</strain>
    </source>
</reference>
<sequence length="66" mass="7728">ESYTKKPRSGFSSFLGYGCLSVIIEECGTWNINDRAGRERPWVRQLSQMVRTVLSRHPEWWPAVEE</sequence>
<gene>
    <name evidence="1" type="ORF">PENTCL1PPCAC_2837</name>
</gene>